<evidence type="ECO:0000313" key="1">
    <source>
        <dbReference type="EMBL" id="JAH47485.1"/>
    </source>
</evidence>
<protein>
    <submittedName>
        <fullName evidence="1">Uncharacterized protein</fullName>
    </submittedName>
</protein>
<reference evidence="1" key="2">
    <citation type="journal article" date="2015" name="Fish Shellfish Immunol.">
        <title>Early steps in the European eel (Anguilla anguilla)-Vibrio vulnificus interaction in the gills: Role of the RtxA13 toxin.</title>
        <authorList>
            <person name="Callol A."/>
            <person name="Pajuelo D."/>
            <person name="Ebbesson L."/>
            <person name="Teles M."/>
            <person name="MacKenzie S."/>
            <person name="Amaro C."/>
        </authorList>
    </citation>
    <scope>NUCLEOTIDE SEQUENCE</scope>
</reference>
<proteinExistence type="predicted"/>
<sequence length="22" mass="2676">MNFNVTVSGRTWHMFKNISFKM</sequence>
<accession>A0A0E9T3D8</accession>
<dbReference type="EMBL" id="GBXM01061092">
    <property type="protein sequence ID" value="JAH47485.1"/>
    <property type="molecule type" value="Transcribed_RNA"/>
</dbReference>
<name>A0A0E9T3D8_ANGAN</name>
<organism evidence="1">
    <name type="scientific">Anguilla anguilla</name>
    <name type="common">European freshwater eel</name>
    <name type="synonym">Muraena anguilla</name>
    <dbReference type="NCBI Taxonomy" id="7936"/>
    <lineage>
        <taxon>Eukaryota</taxon>
        <taxon>Metazoa</taxon>
        <taxon>Chordata</taxon>
        <taxon>Craniata</taxon>
        <taxon>Vertebrata</taxon>
        <taxon>Euteleostomi</taxon>
        <taxon>Actinopterygii</taxon>
        <taxon>Neopterygii</taxon>
        <taxon>Teleostei</taxon>
        <taxon>Anguilliformes</taxon>
        <taxon>Anguillidae</taxon>
        <taxon>Anguilla</taxon>
    </lineage>
</organism>
<reference evidence="1" key="1">
    <citation type="submission" date="2014-11" db="EMBL/GenBank/DDBJ databases">
        <authorList>
            <person name="Amaro Gonzalez C."/>
        </authorList>
    </citation>
    <scope>NUCLEOTIDE SEQUENCE</scope>
</reference>
<dbReference type="AlphaFoldDB" id="A0A0E9T3D8"/>